<feature type="transmembrane region" description="Helical" evidence="6">
    <location>
        <begin position="287"/>
        <end position="314"/>
    </location>
</feature>
<evidence type="ECO:0000256" key="4">
    <source>
        <dbReference type="ARBA" id="ARBA00023136"/>
    </source>
</evidence>
<keyword evidence="9" id="KW-1185">Reference proteome</keyword>
<protein>
    <submittedName>
        <fullName evidence="8">HTTM domain-containing protein</fullName>
    </submittedName>
</protein>
<evidence type="ECO:0000313" key="9">
    <source>
        <dbReference type="Proteomes" id="UP000469185"/>
    </source>
</evidence>
<sequence length="382" mass="43142">MSEIQAPVKRSNPVGDKIMPVLQDGEDWLLGAKRATYGIALVRILFGLTALGFLAANWLNRHYLWGDAARWLEPIDDNGGFSWPFTMISGGSSQFELDAKLAVIAVLLVLLVLGWRTRLLAPIILVLWVSLIESQPIYGDQSDNIFRILFFYMCFADMSGRWSLDARRRAKQTTGEWKSPIQLQVKPQLRENAARVAVLFHNLAIVAIGAQICMIYLASGLYKVQGERWQDGTGIYYPLQVSQYSPWPAINELLGASALAVMIATYFSVFIQVFFPLMLLRRSTRIIALLGVAAMHLGIAFIMGLPFFSMFIMAGDMIFIRDATYTSIQDWVRQRWHERRRRDRPGAGTPSAELEQSAAEHVVQQRERKEAVGIVRTVRTDT</sequence>
<feature type="domain" description="HTTM-like" evidence="7">
    <location>
        <begin position="31"/>
        <end position="324"/>
    </location>
</feature>
<evidence type="ECO:0000256" key="1">
    <source>
        <dbReference type="ARBA" id="ARBA00004127"/>
    </source>
</evidence>
<dbReference type="PANTHER" id="PTHR39535:SF2">
    <property type="entry name" value="HTTM DOMAIN-CONTAINING PROTEIN"/>
    <property type="match status" value="1"/>
</dbReference>
<dbReference type="InterPro" id="IPR011020">
    <property type="entry name" value="HTTM-like"/>
</dbReference>
<evidence type="ECO:0000259" key="7">
    <source>
        <dbReference type="SMART" id="SM00752"/>
    </source>
</evidence>
<evidence type="ECO:0000256" key="5">
    <source>
        <dbReference type="SAM" id="MobiDB-lite"/>
    </source>
</evidence>
<dbReference type="AlphaFoldDB" id="A0A6N9YRF5"/>
<evidence type="ECO:0000256" key="2">
    <source>
        <dbReference type="ARBA" id="ARBA00022692"/>
    </source>
</evidence>
<feature type="transmembrane region" description="Helical" evidence="6">
    <location>
        <begin position="253"/>
        <end position="275"/>
    </location>
</feature>
<evidence type="ECO:0000313" key="8">
    <source>
        <dbReference type="EMBL" id="NED97389.1"/>
    </source>
</evidence>
<feature type="transmembrane region" description="Helical" evidence="6">
    <location>
        <begin position="40"/>
        <end position="59"/>
    </location>
</feature>
<dbReference type="GO" id="GO:0012505">
    <property type="term" value="C:endomembrane system"/>
    <property type="evidence" value="ECO:0007669"/>
    <property type="project" value="UniProtKB-SubCell"/>
</dbReference>
<feature type="transmembrane region" description="Helical" evidence="6">
    <location>
        <begin position="144"/>
        <end position="164"/>
    </location>
</feature>
<comment type="subcellular location">
    <subcellularLocation>
        <location evidence="1">Endomembrane system</location>
        <topology evidence="1">Multi-pass membrane protein</topology>
    </subcellularLocation>
</comment>
<gene>
    <name evidence="8" type="ORF">G1H11_19000</name>
</gene>
<keyword evidence="3 6" id="KW-1133">Transmembrane helix</keyword>
<reference evidence="8 9" key="1">
    <citation type="submission" date="2020-02" db="EMBL/GenBank/DDBJ databases">
        <authorList>
            <person name="Li X.-J."/>
            <person name="Feng X.-M."/>
        </authorList>
    </citation>
    <scope>NUCLEOTIDE SEQUENCE [LARGE SCALE GENOMIC DNA]</scope>
    <source>
        <strain evidence="8 9">CGMCC 4.7225</strain>
    </source>
</reference>
<dbReference type="PANTHER" id="PTHR39535">
    <property type="entry name" value="SPORULATION-DELAYING PROTEIN SDPB"/>
    <property type="match status" value="1"/>
</dbReference>
<evidence type="ECO:0000256" key="3">
    <source>
        <dbReference type="ARBA" id="ARBA00022989"/>
    </source>
</evidence>
<feature type="region of interest" description="Disordered" evidence="5">
    <location>
        <begin position="339"/>
        <end position="369"/>
    </location>
</feature>
<feature type="transmembrane region" description="Helical" evidence="6">
    <location>
        <begin position="196"/>
        <end position="218"/>
    </location>
</feature>
<dbReference type="RefSeq" id="WP_163820176.1">
    <property type="nucleotide sequence ID" value="NZ_JAAGOB010000011.1"/>
</dbReference>
<keyword evidence="4 6" id="KW-0472">Membrane</keyword>
<organism evidence="8 9">
    <name type="scientific">Phytoactinopolyspora alkaliphila</name>
    <dbReference type="NCBI Taxonomy" id="1783498"/>
    <lineage>
        <taxon>Bacteria</taxon>
        <taxon>Bacillati</taxon>
        <taxon>Actinomycetota</taxon>
        <taxon>Actinomycetes</taxon>
        <taxon>Jiangellales</taxon>
        <taxon>Jiangellaceae</taxon>
        <taxon>Phytoactinopolyspora</taxon>
    </lineage>
</organism>
<accession>A0A6N9YRF5</accession>
<feature type="transmembrane region" description="Helical" evidence="6">
    <location>
        <begin position="97"/>
        <end position="114"/>
    </location>
</feature>
<evidence type="ECO:0000256" key="6">
    <source>
        <dbReference type="SAM" id="Phobius"/>
    </source>
</evidence>
<comment type="caution">
    <text evidence="8">The sequence shown here is derived from an EMBL/GenBank/DDBJ whole genome shotgun (WGS) entry which is preliminary data.</text>
</comment>
<proteinExistence type="predicted"/>
<dbReference type="Proteomes" id="UP000469185">
    <property type="component" value="Unassembled WGS sequence"/>
</dbReference>
<dbReference type="SMART" id="SM00752">
    <property type="entry name" value="HTTM"/>
    <property type="match status" value="1"/>
</dbReference>
<dbReference type="InterPro" id="IPR052964">
    <property type="entry name" value="Sporulation_signal_mat"/>
</dbReference>
<keyword evidence="2 6" id="KW-0812">Transmembrane</keyword>
<dbReference type="EMBL" id="JAAGOB010000011">
    <property type="protein sequence ID" value="NED97389.1"/>
    <property type="molecule type" value="Genomic_DNA"/>
</dbReference>
<name>A0A6N9YRF5_9ACTN</name>